<dbReference type="InterPro" id="IPR010737">
    <property type="entry name" value="4-carb_acid_sugar_kinase_N"/>
</dbReference>
<dbReference type="OrthoDB" id="9778478at2"/>
<dbReference type="GO" id="GO:0016301">
    <property type="term" value="F:kinase activity"/>
    <property type="evidence" value="ECO:0007669"/>
    <property type="project" value="UniProtKB-KW"/>
</dbReference>
<proteinExistence type="inferred from homology"/>
<dbReference type="Proteomes" id="UP000030012">
    <property type="component" value="Unassembled WGS sequence"/>
</dbReference>
<evidence type="ECO:0000313" key="9">
    <source>
        <dbReference type="EMBL" id="KGM98447.1"/>
    </source>
</evidence>
<keyword evidence="6" id="KW-0119">Carbohydrate metabolism</keyword>
<dbReference type="GO" id="GO:0005524">
    <property type="term" value="F:ATP binding"/>
    <property type="evidence" value="ECO:0007669"/>
    <property type="project" value="UniProtKB-KW"/>
</dbReference>
<dbReference type="SUPFAM" id="SSF142764">
    <property type="entry name" value="YgbK-like"/>
    <property type="match status" value="1"/>
</dbReference>
<evidence type="ECO:0000256" key="2">
    <source>
        <dbReference type="ARBA" id="ARBA00022679"/>
    </source>
</evidence>
<dbReference type="Gene3D" id="3.40.50.10840">
    <property type="entry name" value="Putative sugar-binding, N-terminal domain"/>
    <property type="match status" value="1"/>
</dbReference>
<dbReference type="EMBL" id="JENJ01000001">
    <property type="protein sequence ID" value="KGM98447.1"/>
    <property type="molecule type" value="Genomic_DNA"/>
</dbReference>
<evidence type="ECO:0000259" key="7">
    <source>
        <dbReference type="Pfam" id="PF07005"/>
    </source>
</evidence>
<evidence type="ECO:0000256" key="5">
    <source>
        <dbReference type="ARBA" id="ARBA00022840"/>
    </source>
</evidence>
<dbReference type="InterPro" id="IPR031475">
    <property type="entry name" value="NBD_C"/>
</dbReference>
<evidence type="ECO:0000256" key="4">
    <source>
        <dbReference type="ARBA" id="ARBA00022777"/>
    </source>
</evidence>
<name>A0A0A0IC04_CLONO</name>
<gene>
    <name evidence="9" type="ORF">Z968_00410</name>
</gene>
<dbReference type="RefSeq" id="WP_039251836.1">
    <property type="nucleotide sequence ID" value="NZ_JENJ01000001.1"/>
</dbReference>
<dbReference type="Pfam" id="PF17042">
    <property type="entry name" value="NBD_C"/>
    <property type="match status" value="1"/>
</dbReference>
<keyword evidence="2" id="KW-0808">Transferase</keyword>
<sequence length="443" mass="48920">MANYVVVADDLTGANATGALLKKLKLKTVNLINCCEDNSIDKERYDTIVCSTDSRAIEKEEAYNRVFEMTKLVKDESIKIYNKRIDSTLRGNIGSEIDAMLDALDDGRIAMIVPSFPDAQRLAIGGYLIVNGAPLEESDAAHDPKKPISTSIIKTIVEEQSKYEVGIVSLNSIVKGPEAIKEEILKLYKEGKRLLICDAMSNRDLQMISKAALSMDIKFITVDPGPFTASVVNQIITNEKSSYINSNNKKILMCVGSITNTTKTQLEKLGKDMKLTKAKICTEKLLNTDEEKEEEINRVVNEIIQNQHNSNILCIEIDSIYPNERVDLNVIAKKQNTTIEDLSVKINDAIAEMSYRVLKKAPCIEGIFSSGGDISVAICKRFKSVGLEIIGEVIPLAAYGQFIGGEFSDLKIVSKGGMVGDENGMEVCIKYLIESINKKDLIK</sequence>
<dbReference type="Gene3D" id="3.40.980.20">
    <property type="entry name" value="Four-carbon acid sugar kinase, nucleotide binding domain"/>
    <property type="match status" value="1"/>
</dbReference>
<keyword evidence="5" id="KW-0067">ATP-binding</keyword>
<dbReference type="Pfam" id="PF07005">
    <property type="entry name" value="SBD_N"/>
    <property type="match status" value="1"/>
</dbReference>
<keyword evidence="4" id="KW-0418">Kinase</keyword>
<evidence type="ECO:0000259" key="8">
    <source>
        <dbReference type="Pfam" id="PF17042"/>
    </source>
</evidence>
<dbReference type="InterPro" id="IPR037051">
    <property type="entry name" value="4-carb_acid_sugar_kinase_N_sf"/>
</dbReference>
<protein>
    <submittedName>
        <fullName evidence="9">Type III effector Hop protein</fullName>
    </submittedName>
</protein>
<evidence type="ECO:0000313" key="10">
    <source>
        <dbReference type="Proteomes" id="UP000030012"/>
    </source>
</evidence>
<keyword evidence="3" id="KW-0547">Nucleotide-binding</keyword>
<organism evidence="9 10">
    <name type="scientific">Clostridium novyi A str. 4552</name>
    <dbReference type="NCBI Taxonomy" id="1444289"/>
    <lineage>
        <taxon>Bacteria</taxon>
        <taxon>Bacillati</taxon>
        <taxon>Bacillota</taxon>
        <taxon>Clostridia</taxon>
        <taxon>Eubacteriales</taxon>
        <taxon>Clostridiaceae</taxon>
        <taxon>Clostridium</taxon>
    </lineage>
</organism>
<comment type="caution">
    <text evidence="9">The sequence shown here is derived from an EMBL/GenBank/DDBJ whole genome shotgun (WGS) entry which is preliminary data.</text>
</comment>
<dbReference type="AlphaFoldDB" id="A0A0A0IC04"/>
<accession>A0A0A0IC04</accession>
<evidence type="ECO:0000256" key="6">
    <source>
        <dbReference type="ARBA" id="ARBA00023277"/>
    </source>
</evidence>
<dbReference type="InterPro" id="IPR042213">
    <property type="entry name" value="NBD_C_sf"/>
</dbReference>
<reference evidence="9 10" key="1">
    <citation type="submission" date="2014-01" db="EMBL/GenBank/DDBJ databases">
        <title>Plasmidome dynamics in the species complex Clostridium novyi sensu lato converts strains of independent lineages into distinctly different pathogens.</title>
        <authorList>
            <person name="Skarin H."/>
            <person name="Segerman B."/>
        </authorList>
    </citation>
    <scope>NUCLEOTIDE SEQUENCE [LARGE SCALE GENOMIC DNA]</scope>
    <source>
        <strain evidence="9 10">4552</strain>
    </source>
</reference>
<evidence type="ECO:0000256" key="1">
    <source>
        <dbReference type="ARBA" id="ARBA00005715"/>
    </source>
</evidence>
<evidence type="ECO:0000256" key="3">
    <source>
        <dbReference type="ARBA" id="ARBA00022741"/>
    </source>
</evidence>
<feature type="domain" description="Four-carbon acid sugar kinase nucleotide binding" evidence="8">
    <location>
        <begin position="252"/>
        <end position="424"/>
    </location>
</feature>
<feature type="domain" description="Four-carbon acid sugar kinase N-terminal" evidence="7">
    <location>
        <begin position="4"/>
        <end position="230"/>
    </location>
</feature>
<comment type="similarity">
    <text evidence="1">Belongs to the four-carbon acid sugar kinase family.</text>
</comment>